<proteinExistence type="predicted"/>
<comment type="caution">
    <text evidence="1">The sequence shown here is derived from an EMBL/GenBank/DDBJ whole genome shotgun (WGS) entry which is preliminary data.</text>
</comment>
<keyword evidence="2" id="KW-1185">Reference proteome</keyword>
<dbReference type="OrthoDB" id="10363372at2759"/>
<dbReference type="AlphaFoldDB" id="A0A9N9H065"/>
<dbReference type="EMBL" id="CAJVPZ010012214">
    <property type="protein sequence ID" value="CAG8637661.1"/>
    <property type="molecule type" value="Genomic_DNA"/>
</dbReference>
<gene>
    <name evidence="1" type="ORF">RFULGI_LOCUS7961</name>
</gene>
<sequence length="133" mass="15427">MSLYRTDDNWQYQQDCSCDRCLEFTNNSPPQILYQCEQFMFNSSETPQTQAVSHNNLDIVPHINQPQHQLSYLNNQQSHQQSHPVNMPHTQPVISQQQLIYLANMTHTQPSHIINGPITNQVQYQQPSSQPPP</sequence>
<organism evidence="1 2">
    <name type="scientific">Racocetra fulgida</name>
    <dbReference type="NCBI Taxonomy" id="60492"/>
    <lineage>
        <taxon>Eukaryota</taxon>
        <taxon>Fungi</taxon>
        <taxon>Fungi incertae sedis</taxon>
        <taxon>Mucoromycota</taxon>
        <taxon>Glomeromycotina</taxon>
        <taxon>Glomeromycetes</taxon>
        <taxon>Diversisporales</taxon>
        <taxon>Gigasporaceae</taxon>
        <taxon>Racocetra</taxon>
    </lineage>
</organism>
<protein>
    <submittedName>
        <fullName evidence="1">489_t:CDS:1</fullName>
    </submittedName>
</protein>
<name>A0A9N9H065_9GLOM</name>
<evidence type="ECO:0000313" key="1">
    <source>
        <dbReference type="EMBL" id="CAG8637661.1"/>
    </source>
</evidence>
<reference evidence="1" key="1">
    <citation type="submission" date="2021-06" db="EMBL/GenBank/DDBJ databases">
        <authorList>
            <person name="Kallberg Y."/>
            <person name="Tangrot J."/>
            <person name="Rosling A."/>
        </authorList>
    </citation>
    <scope>NUCLEOTIDE SEQUENCE</scope>
    <source>
        <strain evidence="1">IN212</strain>
    </source>
</reference>
<feature type="non-terminal residue" evidence="1">
    <location>
        <position position="133"/>
    </location>
</feature>
<accession>A0A9N9H065</accession>
<dbReference type="Proteomes" id="UP000789396">
    <property type="component" value="Unassembled WGS sequence"/>
</dbReference>
<evidence type="ECO:0000313" key="2">
    <source>
        <dbReference type="Proteomes" id="UP000789396"/>
    </source>
</evidence>